<keyword evidence="2" id="KW-1185">Reference proteome</keyword>
<gene>
    <name evidence="1" type="ORF">Prum_035350</name>
</gene>
<evidence type="ECO:0000313" key="2">
    <source>
        <dbReference type="Proteomes" id="UP000482960"/>
    </source>
</evidence>
<dbReference type="AlphaFoldDB" id="A0A6V8KXS4"/>
<evidence type="ECO:0000313" key="1">
    <source>
        <dbReference type="EMBL" id="GFJ89893.1"/>
    </source>
</evidence>
<organism evidence="1 2">
    <name type="scientific">Phytohabitans rumicis</name>
    <dbReference type="NCBI Taxonomy" id="1076125"/>
    <lineage>
        <taxon>Bacteria</taxon>
        <taxon>Bacillati</taxon>
        <taxon>Actinomycetota</taxon>
        <taxon>Actinomycetes</taxon>
        <taxon>Micromonosporales</taxon>
        <taxon>Micromonosporaceae</taxon>
    </lineage>
</organism>
<accession>A0A6V8KXS4</accession>
<sequence length="207" mass="21200">MRSTSACAPAGTAGSWLSTSGHTIVPPSAAAPPLAPSATATWVDSGALPPPAVASEQVASPPRLVGLVPWRPMEIAIRSIVAVRLSASGPRIAFCTKFAPPWPALVASLLLASAICVFSRARFRDTSACADAGTAGSLSATLGQLMVDAEALPPAAATPMPTPAKTTAAPAVAITFQRRPIGSRPLCCLFVLVDMRLQPNPSGLLWR</sequence>
<dbReference type="Proteomes" id="UP000482960">
    <property type="component" value="Unassembled WGS sequence"/>
</dbReference>
<protein>
    <submittedName>
        <fullName evidence="1">Uncharacterized protein</fullName>
    </submittedName>
</protein>
<dbReference type="EMBL" id="BLPG01000001">
    <property type="protein sequence ID" value="GFJ89893.1"/>
    <property type="molecule type" value="Genomic_DNA"/>
</dbReference>
<reference evidence="1 2" key="1">
    <citation type="submission" date="2020-03" db="EMBL/GenBank/DDBJ databases">
        <title>Whole genome shotgun sequence of Phytohabitans rumicis NBRC 108638.</title>
        <authorList>
            <person name="Komaki H."/>
            <person name="Tamura T."/>
        </authorList>
    </citation>
    <scope>NUCLEOTIDE SEQUENCE [LARGE SCALE GENOMIC DNA]</scope>
    <source>
        <strain evidence="1 2">NBRC 108638</strain>
    </source>
</reference>
<reference evidence="1 2" key="2">
    <citation type="submission" date="2020-03" db="EMBL/GenBank/DDBJ databases">
        <authorList>
            <person name="Ichikawa N."/>
            <person name="Kimura A."/>
            <person name="Kitahashi Y."/>
            <person name="Uohara A."/>
        </authorList>
    </citation>
    <scope>NUCLEOTIDE SEQUENCE [LARGE SCALE GENOMIC DNA]</scope>
    <source>
        <strain evidence="1 2">NBRC 108638</strain>
    </source>
</reference>
<name>A0A6V8KXS4_9ACTN</name>
<proteinExistence type="predicted"/>
<comment type="caution">
    <text evidence="1">The sequence shown here is derived from an EMBL/GenBank/DDBJ whole genome shotgun (WGS) entry which is preliminary data.</text>
</comment>